<accession>A0A0U5H009</accession>
<dbReference type="AlphaFoldDB" id="A0A0U5H009"/>
<sequence>MAVTETVVYALHLLFAGLWTGSVLFATATLPGIASSLPASARDSFVGTLRNISRGSSAVLLLSGGYMLTLAGYTDGGTLTGTGRGHLVLTMLVLWLALAGLTEVAASKLEDGEDASSILYGASVVAVLLLLDAGALATGAF</sequence>
<dbReference type="EMBL" id="LN831302">
    <property type="protein sequence ID" value="CQH55437.1"/>
    <property type="molecule type" value="Genomic_DNA"/>
</dbReference>
<reference evidence="3" key="1">
    <citation type="journal article" date="2016" name="Environ. Microbiol.">
        <title>The complete genome of a viable archaeum isolated from 123-million-year-old rock salt.</title>
        <authorList>
            <person name="Jaakkola S.T."/>
            <person name="Pfeiffer F."/>
            <person name="Ravantti J.J."/>
            <person name="Guo Q."/>
            <person name="Liu Y."/>
            <person name="Chen X."/>
            <person name="Ma H."/>
            <person name="Yang C."/>
            <person name="Oksanen H.M."/>
            <person name="Bamford D.H."/>
        </authorList>
    </citation>
    <scope>NUCLEOTIDE SEQUENCE</scope>
    <source>
        <strain evidence="3">JI20-1</strain>
    </source>
</reference>
<evidence type="ECO:0008006" key="4">
    <source>
        <dbReference type="Google" id="ProtNLM"/>
    </source>
</evidence>
<evidence type="ECO:0000313" key="2">
    <source>
        <dbReference type="EMBL" id="CQH55437.1"/>
    </source>
</evidence>
<dbReference type="Proteomes" id="UP000066737">
    <property type="component" value="Chromosome I"/>
</dbReference>
<dbReference type="OrthoDB" id="340884at2157"/>
<keyword evidence="1" id="KW-0812">Transmembrane</keyword>
<dbReference type="STRING" id="1407499.HHUB_2232"/>
<dbReference type="RefSeq" id="WP_059056648.1">
    <property type="nucleotide sequence ID" value="NZ_CEML01000002.1"/>
</dbReference>
<organism evidence="2 3">
    <name type="scientific">Halobacterium hubeiense</name>
    <dbReference type="NCBI Taxonomy" id="1407499"/>
    <lineage>
        <taxon>Archaea</taxon>
        <taxon>Methanobacteriati</taxon>
        <taxon>Methanobacteriota</taxon>
        <taxon>Stenosarchaea group</taxon>
        <taxon>Halobacteria</taxon>
        <taxon>Halobacteriales</taxon>
        <taxon>Halobacteriaceae</taxon>
        <taxon>Halobacterium</taxon>
    </lineage>
</organism>
<name>A0A0U5H009_9EURY</name>
<evidence type="ECO:0000256" key="1">
    <source>
        <dbReference type="SAM" id="Phobius"/>
    </source>
</evidence>
<keyword evidence="1" id="KW-1133">Transmembrane helix</keyword>
<gene>
    <name evidence="2" type="ORF">HHUB_2232</name>
</gene>
<proteinExistence type="predicted"/>
<keyword evidence="1" id="KW-0472">Membrane</keyword>
<dbReference type="GeneID" id="26658882"/>
<protein>
    <recommendedName>
        <fullName evidence="4">Transporter</fullName>
    </recommendedName>
</protein>
<feature type="transmembrane region" description="Helical" evidence="1">
    <location>
        <begin position="118"/>
        <end position="140"/>
    </location>
</feature>
<feature type="transmembrane region" description="Helical" evidence="1">
    <location>
        <begin position="86"/>
        <end position="106"/>
    </location>
</feature>
<feature type="transmembrane region" description="Helical" evidence="1">
    <location>
        <begin position="55"/>
        <end position="74"/>
    </location>
</feature>
<keyword evidence="3" id="KW-1185">Reference proteome</keyword>
<feature type="transmembrane region" description="Helical" evidence="1">
    <location>
        <begin position="6"/>
        <end position="34"/>
    </location>
</feature>
<evidence type="ECO:0000313" key="3">
    <source>
        <dbReference type="Proteomes" id="UP000066737"/>
    </source>
</evidence>
<dbReference type="KEGG" id="hhb:Hhub_2232"/>